<evidence type="ECO:0000313" key="2">
    <source>
        <dbReference type="EMBL" id="KAF7508904.1"/>
    </source>
</evidence>
<name>A0A8H7AIS0_9EURO</name>
<dbReference type="AlphaFoldDB" id="A0A8H7AIS0"/>
<comment type="caution">
    <text evidence="2">The sequence shown here is derived from an EMBL/GenBank/DDBJ whole genome shotgun (WGS) entry which is preliminary data.</text>
</comment>
<reference evidence="2" key="1">
    <citation type="submission" date="2020-02" db="EMBL/GenBank/DDBJ databases">
        <authorList>
            <person name="Palmer J.M."/>
        </authorList>
    </citation>
    <scope>NUCLEOTIDE SEQUENCE</scope>
    <source>
        <strain evidence="2">EPUS1.4</strain>
        <tissue evidence="2">Thallus</tissue>
    </source>
</reference>
<accession>A0A8H7AIS0</accession>
<dbReference type="EMBL" id="JAACFV010000048">
    <property type="protein sequence ID" value="KAF7508904.1"/>
    <property type="molecule type" value="Genomic_DNA"/>
</dbReference>
<feature type="transmembrane region" description="Helical" evidence="1">
    <location>
        <begin position="68"/>
        <end position="95"/>
    </location>
</feature>
<protein>
    <submittedName>
        <fullName evidence="2">Uncharacterized protein</fullName>
    </submittedName>
</protein>
<keyword evidence="1" id="KW-0472">Membrane</keyword>
<evidence type="ECO:0000256" key="1">
    <source>
        <dbReference type="SAM" id="Phobius"/>
    </source>
</evidence>
<sequence length="166" mass="18668">MRIGTDVQSQPSDLDLFPSSYRSRLCAPSHFCTPMVMMIDQLPYKRACCSSPALRESLNQPHQLHRCVVSFCCITLHFSSGAVTTSWLLVVLVLFNRDKRKLSGASLTRATEVSDFPKFPISPSFPTSVLAAEQAHPIPPLSSFRIINAARDRSYSERWNFNILPH</sequence>
<gene>
    <name evidence="2" type="ORF">GJ744_008613</name>
</gene>
<dbReference type="Proteomes" id="UP000606974">
    <property type="component" value="Unassembled WGS sequence"/>
</dbReference>
<keyword evidence="1" id="KW-1133">Transmembrane helix</keyword>
<keyword evidence="3" id="KW-1185">Reference proteome</keyword>
<evidence type="ECO:0000313" key="3">
    <source>
        <dbReference type="Proteomes" id="UP000606974"/>
    </source>
</evidence>
<proteinExistence type="predicted"/>
<keyword evidence="1" id="KW-0812">Transmembrane</keyword>
<organism evidence="2 3">
    <name type="scientific">Endocarpon pusillum</name>
    <dbReference type="NCBI Taxonomy" id="364733"/>
    <lineage>
        <taxon>Eukaryota</taxon>
        <taxon>Fungi</taxon>
        <taxon>Dikarya</taxon>
        <taxon>Ascomycota</taxon>
        <taxon>Pezizomycotina</taxon>
        <taxon>Eurotiomycetes</taxon>
        <taxon>Chaetothyriomycetidae</taxon>
        <taxon>Verrucariales</taxon>
        <taxon>Verrucariaceae</taxon>
        <taxon>Endocarpon</taxon>
    </lineage>
</organism>